<feature type="chain" id="PRO_5027678828" evidence="2">
    <location>
        <begin position="23"/>
        <end position="185"/>
    </location>
</feature>
<evidence type="ECO:0000313" key="4">
    <source>
        <dbReference type="Proteomes" id="UP000580250"/>
    </source>
</evidence>
<dbReference type="AlphaFoldDB" id="A0A6V7UQ10"/>
<gene>
    <name evidence="3" type="ORF">MENT_LOCUS15844</name>
</gene>
<feature type="compositionally biased region" description="Basic and acidic residues" evidence="1">
    <location>
        <begin position="114"/>
        <end position="126"/>
    </location>
</feature>
<name>A0A6V7UQ10_MELEN</name>
<feature type="region of interest" description="Disordered" evidence="1">
    <location>
        <begin position="111"/>
        <end position="168"/>
    </location>
</feature>
<feature type="signal peptide" evidence="2">
    <location>
        <begin position="1"/>
        <end position="22"/>
    </location>
</feature>
<feature type="compositionally biased region" description="Basic and acidic residues" evidence="1">
    <location>
        <begin position="146"/>
        <end position="156"/>
    </location>
</feature>
<dbReference type="EMBL" id="CAJEWN010000096">
    <property type="protein sequence ID" value="CAD2163156.1"/>
    <property type="molecule type" value="Genomic_DNA"/>
</dbReference>
<protein>
    <submittedName>
        <fullName evidence="3">Uncharacterized protein</fullName>
    </submittedName>
</protein>
<comment type="caution">
    <text evidence="3">The sequence shown here is derived from an EMBL/GenBank/DDBJ whole genome shotgun (WGS) entry which is preliminary data.</text>
</comment>
<keyword evidence="2" id="KW-0732">Signal</keyword>
<accession>A0A6V7UQ10</accession>
<dbReference type="Proteomes" id="UP000580250">
    <property type="component" value="Unassembled WGS sequence"/>
</dbReference>
<reference evidence="3 4" key="1">
    <citation type="submission" date="2020-08" db="EMBL/GenBank/DDBJ databases">
        <authorList>
            <person name="Koutsovoulos G."/>
            <person name="Danchin GJ E."/>
        </authorList>
    </citation>
    <scope>NUCLEOTIDE SEQUENCE [LARGE SCALE GENOMIC DNA]</scope>
</reference>
<evidence type="ECO:0000256" key="2">
    <source>
        <dbReference type="SAM" id="SignalP"/>
    </source>
</evidence>
<sequence>MYLTNYFIFPIIISFLFDYSLCMDEQSSGYEDYPRRSNASSTLSFANLPEPLDYYPRELNDKFFEESSPNEITNSEGAFHTFDSSRLAQLHQAGEEEEEGPPQLEHTDSFTFQHVRDAPHRRENITPRHRRRRNRPAPQNVTGESTLERPREEGGHGRGNRPGQLSPLVDINERVPHGKCRCTIL</sequence>
<organism evidence="3 4">
    <name type="scientific">Meloidogyne enterolobii</name>
    <name type="common">Root-knot nematode worm</name>
    <name type="synonym">Meloidogyne mayaguensis</name>
    <dbReference type="NCBI Taxonomy" id="390850"/>
    <lineage>
        <taxon>Eukaryota</taxon>
        <taxon>Metazoa</taxon>
        <taxon>Ecdysozoa</taxon>
        <taxon>Nematoda</taxon>
        <taxon>Chromadorea</taxon>
        <taxon>Rhabditida</taxon>
        <taxon>Tylenchina</taxon>
        <taxon>Tylenchomorpha</taxon>
        <taxon>Tylenchoidea</taxon>
        <taxon>Meloidogynidae</taxon>
        <taxon>Meloidogyninae</taxon>
        <taxon>Meloidogyne</taxon>
    </lineage>
</organism>
<evidence type="ECO:0000256" key="1">
    <source>
        <dbReference type="SAM" id="MobiDB-lite"/>
    </source>
</evidence>
<evidence type="ECO:0000313" key="3">
    <source>
        <dbReference type="EMBL" id="CAD2163156.1"/>
    </source>
</evidence>
<proteinExistence type="predicted"/>